<evidence type="ECO:0000259" key="3">
    <source>
        <dbReference type="Pfam" id="PF01408"/>
    </source>
</evidence>
<dbReference type="Gene3D" id="3.30.360.10">
    <property type="entry name" value="Dihydrodipicolinate Reductase, domain 2"/>
    <property type="match status" value="1"/>
</dbReference>
<evidence type="ECO:0000313" key="6">
    <source>
        <dbReference type="Proteomes" id="UP000824205"/>
    </source>
</evidence>
<dbReference type="InterPro" id="IPR000683">
    <property type="entry name" value="Gfo/Idh/MocA-like_OxRdtase_N"/>
</dbReference>
<evidence type="ECO:0000256" key="1">
    <source>
        <dbReference type="ARBA" id="ARBA00010928"/>
    </source>
</evidence>
<dbReference type="InterPro" id="IPR030827">
    <property type="entry name" value="Myo_inos_IolG"/>
</dbReference>
<dbReference type="Pfam" id="PF22725">
    <property type="entry name" value="GFO_IDH_MocA_C3"/>
    <property type="match status" value="1"/>
</dbReference>
<feature type="domain" description="GFO/IDH/MocA-like oxidoreductase" evidence="4">
    <location>
        <begin position="132"/>
        <end position="251"/>
    </location>
</feature>
<dbReference type="SUPFAM" id="SSF55347">
    <property type="entry name" value="Glyceraldehyde-3-phosphate dehydrogenase-like, C-terminal domain"/>
    <property type="match status" value="1"/>
</dbReference>
<dbReference type="InterPro" id="IPR055170">
    <property type="entry name" value="GFO_IDH_MocA-like_dom"/>
</dbReference>
<dbReference type="EC" id="1.1.1.18" evidence="5"/>
<dbReference type="PANTHER" id="PTHR42840:SF3">
    <property type="entry name" value="BINDING ROSSMANN FOLD OXIDOREDUCTASE, PUTATIVE (AFU_ORTHOLOGUE AFUA_2G10240)-RELATED"/>
    <property type="match status" value="1"/>
</dbReference>
<dbReference type="GO" id="GO:0050112">
    <property type="term" value="F:inositol 2-dehydrogenase (NAD+) activity"/>
    <property type="evidence" value="ECO:0007669"/>
    <property type="project" value="UniProtKB-EC"/>
</dbReference>
<sequence length="338" mass="37064">MQKIKVGIIGAGRIGQVHAKSITYHIPQAQLVAISDIYEEGAKKVAEELGIPNYYKDYHEILNDPSIDAVLICSSTDTHADIACEAAAAGKHIFCEKPVDLTVAKIKKVIEAVDKAGVKLQIGFNRRYDHNFAYIKQLEKDGKIGRIQTVKITSRDPEPPTIDYVKVSGGIFLDMTVHDFDMARFIGGEVEEVYANATVMVDPAIGEAGDVDTALVALKFKSGAIGVIDNCRKASYGYDQRLEVFGSKGQASAVNDTPTNVAFIDENGSVTDKPLYFFLERYMQSFTDEMTQFIDCVINDKPTQTTVYDGLEALRLGLAAKKSVAEHRPVKLSEIEGC</sequence>
<dbReference type="Proteomes" id="UP000824205">
    <property type="component" value="Unassembled WGS sequence"/>
</dbReference>
<reference evidence="5" key="2">
    <citation type="submission" date="2021-04" db="EMBL/GenBank/DDBJ databases">
        <authorList>
            <person name="Gilroy R."/>
        </authorList>
    </citation>
    <scope>NUCLEOTIDE SEQUENCE</scope>
    <source>
        <strain evidence="5">421</strain>
    </source>
</reference>
<dbReference type="NCBIfam" id="TIGR04380">
    <property type="entry name" value="myo_inos_iolG"/>
    <property type="match status" value="1"/>
</dbReference>
<dbReference type="InterPro" id="IPR036291">
    <property type="entry name" value="NAD(P)-bd_dom_sf"/>
</dbReference>
<dbReference type="AlphaFoldDB" id="A0A9D1RDL8"/>
<keyword evidence="2 5" id="KW-0560">Oxidoreductase</keyword>
<evidence type="ECO:0000259" key="4">
    <source>
        <dbReference type="Pfam" id="PF22725"/>
    </source>
</evidence>
<comment type="similarity">
    <text evidence="1">Belongs to the Gfo/Idh/MocA family.</text>
</comment>
<proteinExistence type="inferred from homology"/>
<evidence type="ECO:0000313" key="5">
    <source>
        <dbReference type="EMBL" id="HIW86163.1"/>
    </source>
</evidence>
<feature type="domain" description="Gfo/Idh/MocA-like oxidoreductase N-terminal" evidence="3">
    <location>
        <begin position="4"/>
        <end position="124"/>
    </location>
</feature>
<comment type="caution">
    <text evidence="5">The sequence shown here is derived from an EMBL/GenBank/DDBJ whole genome shotgun (WGS) entry which is preliminary data.</text>
</comment>
<dbReference type="Pfam" id="PF01408">
    <property type="entry name" value="GFO_IDH_MocA"/>
    <property type="match status" value="1"/>
</dbReference>
<accession>A0A9D1RDL8</accession>
<dbReference type="PANTHER" id="PTHR42840">
    <property type="entry name" value="NAD(P)-BINDING ROSSMANN-FOLD SUPERFAMILY PROTEIN-RELATED"/>
    <property type="match status" value="1"/>
</dbReference>
<gene>
    <name evidence="5" type="primary">iolG</name>
    <name evidence="5" type="ORF">IAA48_06655</name>
</gene>
<dbReference type="EMBL" id="DXGE01000028">
    <property type="protein sequence ID" value="HIW86163.1"/>
    <property type="molecule type" value="Genomic_DNA"/>
</dbReference>
<reference evidence="5" key="1">
    <citation type="journal article" date="2021" name="PeerJ">
        <title>Extensive microbial diversity within the chicken gut microbiome revealed by metagenomics and culture.</title>
        <authorList>
            <person name="Gilroy R."/>
            <person name="Ravi A."/>
            <person name="Getino M."/>
            <person name="Pursley I."/>
            <person name="Horton D.L."/>
            <person name="Alikhan N.F."/>
            <person name="Baker D."/>
            <person name="Gharbi K."/>
            <person name="Hall N."/>
            <person name="Watson M."/>
            <person name="Adriaenssens E.M."/>
            <person name="Foster-Nyarko E."/>
            <person name="Jarju S."/>
            <person name="Secka A."/>
            <person name="Antonio M."/>
            <person name="Oren A."/>
            <person name="Chaudhuri R.R."/>
            <person name="La Ragione R."/>
            <person name="Hildebrand F."/>
            <person name="Pallen M.J."/>
        </authorList>
    </citation>
    <scope>NUCLEOTIDE SEQUENCE</scope>
    <source>
        <strain evidence="5">421</strain>
    </source>
</reference>
<dbReference type="GO" id="GO:0000166">
    <property type="term" value="F:nucleotide binding"/>
    <property type="evidence" value="ECO:0007669"/>
    <property type="project" value="InterPro"/>
</dbReference>
<dbReference type="FunFam" id="3.30.360.10:FF:000023">
    <property type="entry name" value="Inositol 2-dehydrogenase"/>
    <property type="match status" value="1"/>
</dbReference>
<protein>
    <submittedName>
        <fullName evidence="5">Inositol 2-dehydrogenase</fullName>
        <ecNumber evidence="5">1.1.1.18</ecNumber>
    </submittedName>
</protein>
<evidence type="ECO:0000256" key="2">
    <source>
        <dbReference type="ARBA" id="ARBA00023002"/>
    </source>
</evidence>
<organism evidence="5 6">
    <name type="scientific">Candidatus Eubacterium faecipullorum</name>
    <dbReference type="NCBI Taxonomy" id="2838571"/>
    <lineage>
        <taxon>Bacteria</taxon>
        <taxon>Bacillati</taxon>
        <taxon>Bacillota</taxon>
        <taxon>Clostridia</taxon>
        <taxon>Eubacteriales</taxon>
        <taxon>Eubacteriaceae</taxon>
        <taxon>Eubacterium</taxon>
    </lineage>
</organism>
<dbReference type="Gene3D" id="3.40.50.720">
    <property type="entry name" value="NAD(P)-binding Rossmann-like Domain"/>
    <property type="match status" value="1"/>
</dbReference>
<name>A0A9D1RDL8_9FIRM</name>
<dbReference type="SUPFAM" id="SSF51735">
    <property type="entry name" value="NAD(P)-binding Rossmann-fold domains"/>
    <property type="match status" value="1"/>
</dbReference>